<keyword evidence="4" id="KW-0067">ATP-binding</keyword>
<sequence length="433" mass="46995">MSSAHYRIHHQAAEMEAAAQHTKEIVARELSAPSAAQTSSDAAAFDPVALGLEPDFVLTNFSALKGCGCKLPQAKLLGYLDDLANDLKPNETPGMDSSVVKISHGQDLYLVSTTDFFFPSVEDPYVQGKIACANVLSDVYAMGVTEVDTMLMILGVCRDMSDKQRDVVTTQMIRGFNDLARRAHTNVTGGQTVMNPWPIVGGVAMILILADCCAESQIIRPENAAVGDVIILTKPLGTQVAVNLFQWKKKPERWQRVDKVVTPEDADVAFRMASESMSRLNLNAAKMMHKVCWALSLYLCQVILSLGVALLHVQYAAHSATDVTGFGILAHARNQAKSQLGDVSFELHTLPIIKNMVRVNETIGNSFKLLDGFAAETSGGLLLCLPAENADAFIKELRELDGKPAWVVGRVVEGSKDAYIVPNPTILEISPED</sequence>
<feature type="domain" description="PurM-like C-terminal" evidence="7">
    <location>
        <begin position="314"/>
        <end position="418"/>
    </location>
</feature>
<dbReference type="Pfam" id="PF00586">
    <property type="entry name" value="AIRS"/>
    <property type="match status" value="1"/>
</dbReference>
<dbReference type="PANTHER" id="PTHR10256">
    <property type="entry name" value="SELENIDE, WATER DIKINASE"/>
    <property type="match status" value="1"/>
</dbReference>
<dbReference type="OrthoDB" id="409395at2759"/>
<evidence type="ECO:0000259" key="6">
    <source>
        <dbReference type="Pfam" id="PF00586"/>
    </source>
</evidence>
<evidence type="ECO:0000256" key="3">
    <source>
        <dbReference type="ARBA" id="ARBA00022777"/>
    </source>
</evidence>
<dbReference type="SUPFAM" id="SSF56042">
    <property type="entry name" value="PurM C-terminal domain-like"/>
    <property type="match status" value="1"/>
</dbReference>
<dbReference type="FunFam" id="3.30.1330.10:FF:000025">
    <property type="entry name" value="Selenide, water dikinase"/>
    <property type="match status" value="1"/>
</dbReference>
<dbReference type="EMBL" id="BSXT01003864">
    <property type="protein sequence ID" value="GMF55849.1"/>
    <property type="molecule type" value="Genomic_DNA"/>
</dbReference>
<dbReference type="Gene3D" id="3.30.1330.10">
    <property type="entry name" value="PurM-like, N-terminal domain"/>
    <property type="match status" value="1"/>
</dbReference>
<evidence type="ECO:0000313" key="8">
    <source>
        <dbReference type="EMBL" id="GMF55849.1"/>
    </source>
</evidence>
<proteinExistence type="predicted"/>
<feature type="domain" description="PurM-like N-terminal" evidence="6">
    <location>
        <begin position="95"/>
        <end position="203"/>
    </location>
</feature>
<accession>A0A9W6Y4V7</accession>
<keyword evidence="5" id="KW-0711">Selenium</keyword>
<evidence type="ECO:0000313" key="9">
    <source>
        <dbReference type="Proteomes" id="UP001165121"/>
    </source>
</evidence>
<dbReference type="PIRSF" id="PIRSF036407">
    <property type="entry name" value="Selenphspht_syn"/>
    <property type="match status" value="1"/>
</dbReference>
<gene>
    <name evidence="8" type="ORF">Pfra01_002357900</name>
</gene>
<evidence type="ECO:0000256" key="4">
    <source>
        <dbReference type="ARBA" id="ARBA00022840"/>
    </source>
</evidence>
<dbReference type="GO" id="GO:0005524">
    <property type="term" value="F:ATP binding"/>
    <property type="evidence" value="ECO:0007669"/>
    <property type="project" value="UniProtKB-KW"/>
</dbReference>
<evidence type="ECO:0000256" key="2">
    <source>
        <dbReference type="ARBA" id="ARBA00022741"/>
    </source>
</evidence>
<name>A0A9W6Y4V7_9STRA</name>
<dbReference type="SUPFAM" id="SSF55326">
    <property type="entry name" value="PurM N-terminal domain-like"/>
    <property type="match status" value="1"/>
</dbReference>
<dbReference type="InterPro" id="IPR004536">
    <property type="entry name" value="SPS/SelD"/>
</dbReference>
<dbReference type="Proteomes" id="UP001165121">
    <property type="component" value="Unassembled WGS sequence"/>
</dbReference>
<dbReference type="Pfam" id="PF02769">
    <property type="entry name" value="AIRS_C"/>
    <property type="match status" value="1"/>
</dbReference>
<dbReference type="GO" id="GO:0005737">
    <property type="term" value="C:cytoplasm"/>
    <property type="evidence" value="ECO:0007669"/>
    <property type="project" value="TreeGrafter"/>
</dbReference>
<keyword evidence="3" id="KW-0418">Kinase</keyword>
<comment type="caution">
    <text evidence="8">The sequence shown here is derived from an EMBL/GenBank/DDBJ whole genome shotgun (WGS) entry which is preliminary data.</text>
</comment>
<dbReference type="NCBIfam" id="TIGR00476">
    <property type="entry name" value="selD"/>
    <property type="match status" value="1"/>
</dbReference>
<dbReference type="InterPro" id="IPR036676">
    <property type="entry name" value="PurM-like_C_sf"/>
</dbReference>
<dbReference type="CDD" id="cd02195">
    <property type="entry name" value="SelD"/>
    <property type="match status" value="1"/>
</dbReference>
<keyword evidence="9" id="KW-1185">Reference proteome</keyword>
<evidence type="ECO:0000259" key="7">
    <source>
        <dbReference type="Pfam" id="PF02769"/>
    </source>
</evidence>
<keyword evidence="1" id="KW-0808">Transferase</keyword>
<keyword evidence="2" id="KW-0547">Nucleotide-binding</keyword>
<dbReference type="GO" id="GO:0004756">
    <property type="term" value="F:selenide, water dikinase activity"/>
    <property type="evidence" value="ECO:0007669"/>
    <property type="project" value="TreeGrafter"/>
</dbReference>
<dbReference type="PANTHER" id="PTHR10256:SF0">
    <property type="entry name" value="INACTIVE SELENIDE, WATER DIKINASE-LIKE PROTEIN-RELATED"/>
    <property type="match status" value="1"/>
</dbReference>
<dbReference type="Gene3D" id="3.90.650.10">
    <property type="entry name" value="PurM-like C-terminal domain"/>
    <property type="match status" value="1"/>
</dbReference>
<evidence type="ECO:0000256" key="5">
    <source>
        <dbReference type="ARBA" id="ARBA00023266"/>
    </source>
</evidence>
<evidence type="ECO:0000256" key="1">
    <source>
        <dbReference type="ARBA" id="ARBA00022679"/>
    </source>
</evidence>
<organism evidence="8 9">
    <name type="scientific">Phytophthora fragariaefolia</name>
    <dbReference type="NCBI Taxonomy" id="1490495"/>
    <lineage>
        <taxon>Eukaryota</taxon>
        <taxon>Sar</taxon>
        <taxon>Stramenopiles</taxon>
        <taxon>Oomycota</taxon>
        <taxon>Peronosporomycetes</taxon>
        <taxon>Peronosporales</taxon>
        <taxon>Peronosporaceae</taxon>
        <taxon>Phytophthora</taxon>
    </lineage>
</organism>
<protein>
    <submittedName>
        <fullName evidence="8">Unnamed protein product</fullName>
    </submittedName>
</protein>
<dbReference type="AlphaFoldDB" id="A0A9W6Y4V7"/>
<dbReference type="InterPro" id="IPR010918">
    <property type="entry name" value="PurM-like_C_dom"/>
</dbReference>
<dbReference type="InterPro" id="IPR036921">
    <property type="entry name" value="PurM-like_N_sf"/>
</dbReference>
<dbReference type="GO" id="GO:0016260">
    <property type="term" value="P:selenocysteine biosynthetic process"/>
    <property type="evidence" value="ECO:0007669"/>
    <property type="project" value="TreeGrafter"/>
</dbReference>
<dbReference type="InterPro" id="IPR016188">
    <property type="entry name" value="PurM-like_N"/>
</dbReference>
<reference evidence="8" key="1">
    <citation type="submission" date="2023-04" db="EMBL/GenBank/DDBJ databases">
        <title>Phytophthora fragariaefolia NBRC 109709.</title>
        <authorList>
            <person name="Ichikawa N."/>
            <person name="Sato H."/>
            <person name="Tonouchi N."/>
        </authorList>
    </citation>
    <scope>NUCLEOTIDE SEQUENCE</scope>
    <source>
        <strain evidence="8">NBRC 109709</strain>
    </source>
</reference>